<dbReference type="AlphaFoldDB" id="A0A3R7JQH9"/>
<dbReference type="Proteomes" id="UP000283634">
    <property type="component" value="Unassembled WGS sequence"/>
</dbReference>
<evidence type="ECO:0000313" key="2">
    <source>
        <dbReference type="EMBL" id="RNE95255.1"/>
    </source>
</evidence>
<name>A0A3R7JQH9_TRYRA</name>
<dbReference type="EMBL" id="MKGL01000904">
    <property type="protein sequence ID" value="RNE95255.1"/>
    <property type="molecule type" value="Genomic_DNA"/>
</dbReference>
<comment type="caution">
    <text evidence="2">The sequence shown here is derived from an EMBL/GenBank/DDBJ whole genome shotgun (WGS) entry which is preliminary data.</text>
</comment>
<keyword evidence="3" id="KW-1185">Reference proteome</keyword>
<dbReference type="RefSeq" id="XP_029233197.1">
    <property type="nucleotide sequence ID" value="XM_029386941.1"/>
</dbReference>
<organism evidence="2 3">
    <name type="scientific">Trypanosoma rangeli</name>
    <dbReference type="NCBI Taxonomy" id="5698"/>
    <lineage>
        <taxon>Eukaryota</taxon>
        <taxon>Discoba</taxon>
        <taxon>Euglenozoa</taxon>
        <taxon>Kinetoplastea</taxon>
        <taxon>Metakinetoplastina</taxon>
        <taxon>Trypanosomatida</taxon>
        <taxon>Trypanosomatidae</taxon>
        <taxon>Trypanosoma</taxon>
        <taxon>Herpetosoma</taxon>
    </lineage>
</organism>
<evidence type="ECO:0000256" key="1">
    <source>
        <dbReference type="SAM" id="MobiDB-lite"/>
    </source>
</evidence>
<protein>
    <submittedName>
        <fullName evidence="2">Uncharacterized protein</fullName>
    </submittedName>
</protein>
<reference evidence="2 3" key="1">
    <citation type="journal article" date="2018" name="BMC Genomics">
        <title>Genomic comparison of Trypanosoma conorhini and Trypanosoma rangeli to Trypanosoma cruzi strains of high and low virulence.</title>
        <authorList>
            <person name="Bradwell K.R."/>
            <person name="Koparde V.N."/>
            <person name="Matveyev A.V."/>
            <person name="Serrano M.G."/>
            <person name="Alves J.M."/>
            <person name="Parikh H."/>
            <person name="Huang B."/>
            <person name="Lee V."/>
            <person name="Espinosa-Alvarez O."/>
            <person name="Ortiz P.A."/>
            <person name="Costa-Martins A.G."/>
            <person name="Teixeira M.M."/>
            <person name="Buck G.A."/>
        </authorList>
    </citation>
    <scope>NUCLEOTIDE SEQUENCE [LARGE SCALE GENOMIC DNA]</scope>
    <source>
        <strain evidence="2 3">AM80</strain>
    </source>
</reference>
<dbReference type="GeneID" id="40334244"/>
<evidence type="ECO:0000313" key="3">
    <source>
        <dbReference type="Proteomes" id="UP000283634"/>
    </source>
</evidence>
<proteinExistence type="predicted"/>
<accession>A0A3R7JQH9</accession>
<feature type="region of interest" description="Disordered" evidence="1">
    <location>
        <begin position="136"/>
        <end position="156"/>
    </location>
</feature>
<sequence>MELDPGPRPVGRAVKRWRAKQILLEKLLQEEQIGFRVFVGTRFAPSRRECFNPNSFSAPVWREQMRNQTEADWAVSRHLARGNIATRRTVLRAARQRIKDAKRAQIVTRRSGFPTTEAGAAAEQLVANFLAPRRRAVPSPTSAVEPARSRQWPDTR</sequence>
<gene>
    <name evidence="2" type="ORF">TraAM80_10311</name>
</gene>
<feature type="compositionally biased region" description="Basic and acidic residues" evidence="1">
    <location>
        <begin position="147"/>
        <end position="156"/>
    </location>
</feature>